<evidence type="ECO:0000313" key="3">
    <source>
        <dbReference type="EMBL" id="AQT23634.1"/>
    </source>
</evidence>
<accession>A0A1S6KQJ2</accession>
<dbReference type="EMBL" id="KY320277">
    <property type="protein sequence ID" value="AQT23634.1"/>
    <property type="molecule type" value="Genomic_DNA"/>
</dbReference>
<evidence type="ECO:0000256" key="1">
    <source>
        <dbReference type="SAM" id="MobiDB-lite"/>
    </source>
</evidence>
<feature type="transmembrane region" description="Helical" evidence="2">
    <location>
        <begin position="55"/>
        <end position="72"/>
    </location>
</feature>
<protein>
    <submittedName>
        <fullName evidence="3">Uncharacterized protein</fullName>
    </submittedName>
</protein>
<reference evidence="3" key="1">
    <citation type="submission" date="2016-12" db="EMBL/GenBank/DDBJ databases">
        <title>Complete nucleotide sequences of two VIM-1-encoding plasmids from Klebsiella pneumoniae and Leclercia adecarboxylata isolates of Czech origin.</title>
        <authorList>
            <person name="Papagiannitsis C."/>
            <person name="Papousek I."/>
            <person name="Hrabak J."/>
            <person name="Dolejska M."/>
        </authorList>
    </citation>
    <scope>NUCLEOTIDE SEQUENCE</scope>
    <source>
        <plasmid evidence="3">pLec-476cz</plasmid>
    </source>
</reference>
<keyword evidence="3" id="KW-0614">Plasmid</keyword>
<feature type="region of interest" description="Disordered" evidence="1">
    <location>
        <begin position="142"/>
        <end position="164"/>
    </location>
</feature>
<feature type="transmembrane region" description="Helical" evidence="2">
    <location>
        <begin position="32"/>
        <end position="49"/>
    </location>
</feature>
<geneLocation type="plasmid" evidence="3">
    <name>pLec-476cz</name>
</geneLocation>
<keyword evidence="2" id="KW-1133">Transmembrane helix</keyword>
<keyword evidence="2" id="KW-0812">Transmembrane</keyword>
<dbReference type="AlphaFoldDB" id="A0A1S6KQJ2"/>
<evidence type="ECO:0000256" key="2">
    <source>
        <dbReference type="SAM" id="Phobius"/>
    </source>
</evidence>
<name>A0A1S6KQJ2_9ENTR</name>
<keyword evidence="2" id="KW-0472">Membrane</keyword>
<feature type="compositionally biased region" description="Polar residues" evidence="1">
    <location>
        <begin position="151"/>
        <end position="164"/>
    </location>
</feature>
<proteinExistence type="predicted"/>
<organism evidence="3">
    <name type="scientific">Leclercia adecarboxylata</name>
    <dbReference type="NCBI Taxonomy" id="83655"/>
    <lineage>
        <taxon>Bacteria</taxon>
        <taxon>Pseudomonadati</taxon>
        <taxon>Pseudomonadota</taxon>
        <taxon>Gammaproteobacteria</taxon>
        <taxon>Enterobacterales</taxon>
        <taxon>Enterobacteriaceae</taxon>
        <taxon>Leclercia</taxon>
    </lineage>
</organism>
<dbReference type="RefSeq" id="WP_015063025.1">
    <property type="nucleotide sequence ID" value="NZ_KY320277.1"/>
</dbReference>
<sequence>MTDKEDKKRNLRKIRGISINWEFNKPTGKEHLLLIIAIVACIFPSQIFFNSSLWSGFLYLICVAGSYAYLAIPHFKHRKEIWKGWLDQSLKEYQPLDLQAWEVFKARVSEEGMTYVAFESWMNTEASALYKEPKQEWSFVDKTPVGENDQSEPVQQISVSNKKE</sequence>